<evidence type="ECO:0000313" key="11">
    <source>
        <dbReference type="EMBL" id="CAL4806105.1"/>
    </source>
</evidence>
<keyword evidence="12" id="KW-1185">Reference proteome</keyword>
<dbReference type="SUPFAM" id="SSF48439">
    <property type="entry name" value="Protein prenylyltransferase"/>
    <property type="match status" value="1"/>
</dbReference>
<evidence type="ECO:0000313" key="10">
    <source>
        <dbReference type="EMBL" id="CAI4018793.1"/>
    </source>
</evidence>
<dbReference type="SUPFAM" id="SSF51366">
    <property type="entry name" value="Ribulose-phoshate binding barrel"/>
    <property type="match status" value="1"/>
</dbReference>
<evidence type="ECO:0000259" key="9">
    <source>
        <dbReference type="SMART" id="SM00322"/>
    </source>
</evidence>
<dbReference type="AlphaFoldDB" id="A0A9P1GPZ3"/>
<dbReference type="GO" id="GO:0003949">
    <property type="term" value="F:1-(5-phosphoribosyl)-5-[(5-phosphoribosylamino)methylideneamino]imidazole-4-carboxamide isomerase activity"/>
    <property type="evidence" value="ECO:0007669"/>
    <property type="project" value="UniProtKB-EC"/>
</dbReference>
<dbReference type="Proteomes" id="UP001152797">
    <property type="component" value="Unassembled WGS sequence"/>
</dbReference>
<reference evidence="10" key="1">
    <citation type="submission" date="2022-10" db="EMBL/GenBank/DDBJ databases">
        <authorList>
            <person name="Chen Y."/>
            <person name="Dougan E. K."/>
            <person name="Chan C."/>
            <person name="Rhodes N."/>
            <person name="Thang M."/>
        </authorList>
    </citation>
    <scope>NUCLEOTIDE SEQUENCE</scope>
</reference>
<evidence type="ECO:0000256" key="3">
    <source>
        <dbReference type="ARBA" id="ARBA00012550"/>
    </source>
</evidence>
<reference evidence="11 12" key="2">
    <citation type="submission" date="2024-05" db="EMBL/GenBank/DDBJ databases">
        <authorList>
            <person name="Chen Y."/>
            <person name="Shah S."/>
            <person name="Dougan E. K."/>
            <person name="Thang M."/>
            <person name="Chan C."/>
        </authorList>
    </citation>
    <scope>NUCLEOTIDE SEQUENCE [LARGE SCALE GENOMIC DNA]</scope>
</reference>
<dbReference type="GO" id="GO:0000105">
    <property type="term" value="P:L-histidine biosynthetic process"/>
    <property type="evidence" value="ECO:0007669"/>
    <property type="project" value="UniProtKB-KW"/>
</dbReference>
<evidence type="ECO:0000256" key="8">
    <source>
        <dbReference type="RuleBase" id="RU003657"/>
    </source>
</evidence>
<dbReference type="InterPro" id="IPR036612">
    <property type="entry name" value="KH_dom_type_1_sf"/>
</dbReference>
<dbReference type="InterPro" id="IPR006062">
    <property type="entry name" value="His_biosynth"/>
</dbReference>
<dbReference type="Pfam" id="PF01239">
    <property type="entry name" value="PPTA"/>
    <property type="match status" value="1"/>
</dbReference>
<dbReference type="Pfam" id="PF00977">
    <property type="entry name" value="His_biosynth"/>
    <property type="match status" value="1"/>
</dbReference>
<name>A0A9P1GPZ3_9DINO</name>
<dbReference type="NCBIfam" id="TIGR02129">
    <property type="entry name" value="hisA_euk"/>
    <property type="match status" value="1"/>
</dbReference>
<dbReference type="InterPro" id="IPR044524">
    <property type="entry name" value="Isoase_HisA-like"/>
</dbReference>
<feature type="domain" description="K Homology" evidence="9">
    <location>
        <begin position="507"/>
        <end position="576"/>
    </location>
</feature>
<dbReference type="Gene3D" id="3.90.1140.10">
    <property type="entry name" value="Cyclic phosphodiesterase"/>
    <property type="match status" value="1"/>
</dbReference>
<dbReference type="InterPro" id="IPR019510">
    <property type="entry name" value="AKAP7-like_phosphoesterase"/>
</dbReference>
<accession>A0A9P1GPZ3</accession>
<dbReference type="GO" id="GO:0005737">
    <property type="term" value="C:cytoplasm"/>
    <property type="evidence" value="ECO:0007669"/>
    <property type="project" value="TreeGrafter"/>
</dbReference>
<comment type="similarity">
    <text evidence="2 8">Belongs to the HisA/HisF family.</text>
</comment>
<dbReference type="GO" id="GO:0003723">
    <property type="term" value="F:RNA binding"/>
    <property type="evidence" value="ECO:0007669"/>
    <property type="project" value="UniProtKB-UniRule"/>
</dbReference>
<dbReference type="CDD" id="cd04723">
    <property type="entry name" value="HisA_HisF"/>
    <property type="match status" value="1"/>
</dbReference>
<dbReference type="InterPro" id="IPR002088">
    <property type="entry name" value="Prenyl_trans_a"/>
</dbReference>
<keyword evidence="6" id="KW-0413">Isomerase</keyword>
<dbReference type="EMBL" id="CAMXCT020006714">
    <property type="protein sequence ID" value="CAL1172168.1"/>
    <property type="molecule type" value="Genomic_DNA"/>
</dbReference>
<evidence type="ECO:0000256" key="7">
    <source>
        <dbReference type="PROSITE-ProRule" id="PRU00117"/>
    </source>
</evidence>
<keyword evidence="4 8" id="KW-0028">Amino-acid biosynthesis</keyword>
<dbReference type="InterPro" id="IPR004088">
    <property type="entry name" value="KH_dom_type_1"/>
</dbReference>
<dbReference type="EMBL" id="CAMXCT030006714">
    <property type="protein sequence ID" value="CAL4806105.1"/>
    <property type="molecule type" value="Genomic_DNA"/>
</dbReference>
<dbReference type="PANTHER" id="PTHR43090:SF2">
    <property type="entry name" value="1-(5-PHOSPHORIBOSYL)-5-[(5-PHOSPHORIBOSYLAMINO)METHYLIDENEAMINO] IMIDAZOLE-4-CARBOXAMIDE ISOMERASE"/>
    <property type="match status" value="1"/>
</dbReference>
<dbReference type="SUPFAM" id="SSF54791">
    <property type="entry name" value="Eukaryotic type KH-domain (KH-domain type I)"/>
    <property type="match status" value="1"/>
</dbReference>
<evidence type="ECO:0000256" key="4">
    <source>
        <dbReference type="ARBA" id="ARBA00022605"/>
    </source>
</evidence>
<dbReference type="Pfam" id="PF00013">
    <property type="entry name" value="KH_1"/>
    <property type="match status" value="1"/>
</dbReference>
<keyword evidence="7" id="KW-0694">RNA-binding</keyword>
<dbReference type="PROSITE" id="PS50084">
    <property type="entry name" value="KH_TYPE_1"/>
    <property type="match status" value="1"/>
</dbReference>
<organism evidence="10">
    <name type="scientific">Cladocopium goreaui</name>
    <dbReference type="NCBI Taxonomy" id="2562237"/>
    <lineage>
        <taxon>Eukaryota</taxon>
        <taxon>Sar</taxon>
        <taxon>Alveolata</taxon>
        <taxon>Dinophyceae</taxon>
        <taxon>Suessiales</taxon>
        <taxon>Symbiodiniaceae</taxon>
        <taxon>Cladocopium</taxon>
    </lineage>
</organism>
<dbReference type="GO" id="GO:0000162">
    <property type="term" value="P:L-tryptophan biosynthetic process"/>
    <property type="evidence" value="ECO:0007669"/>
    <property type="project" value="TreeGrafter"/>
</dbReference>
<dbReference type="InterPro" id="IPR004087">
    <property type="entry name" value="KH_dom"/>
</dbReference>
<dbReference type="Pfam" id="PF10469">
    <property type="entry name" value="AKAP7_NLS"/>
    <property type="match status" value="1"/>
</dbReference>
<dbReference type="PANTHER" id="PTHR43090">
    <property type="entry name" value="1-(5-PHOSPHORIBOSYL)-5-[(5-PHOSPHORIBOSYLAMINO)METHYLIDENEAMINO] IMIDAZOLE-4-CARBOXAMIDE ISOMERASE"/>
    <property type="match status" value="1"/>
</dbReference>
<dbReference type="InterPro" id="IPR013785">
    <property type="entry name" value="Aldolase_TIM"/>
</dbReference>
<comment type="caution">
    <text evidence="10">The sequence shown here is derived from an EMBL/GenBank/DDBJ whole genome shotgun (WGS) entry which is preliminary data.</text>
</comment>
<sequence>MALLLQRLNAAFRDDPGIDEYALVPAACPELFGTEGTEDLGCIAAQQKLAISIEGALVLYLHAFQAMRRATANDEAVEALESSRAVLLCSADCVGAWKCREKFSAHLNPEAELLFSSLLLRTNRKSGESWSQRRRLLGHMLQTAQEEERQRLLSEELVLLEELAKRYDHHYYAWNHWAWLDRQSLEHAPKTGALLQMDFPKLAFATPSHYGLFHHRLVRLQRQMAGQASEASKSRMELEGLPAAAAFTEEWNLALKLLKTFPHLEAPWAFRAQLFALLMEALDHGAEAETQMQKVGTLWKAEVEHAKRHTEEEESRRWALQFQVHLLQELGFYLLEAIDDTQATSSTLRRDAQTSLDELKSVEAASPAVLKNIARDLEECNQGYSLLQKQRPTGLGPPILRDFGRFRSDFQRFPPLSWRWHRILRPQLEEAVLLVWRDEGRRSANASLRMHRKDPKFEVVRIGNSYYRKLVVDENLKFKCEENRRYYEEEEEDEEGELDDQLAYEGDEWVFRMEMPAIFHKFIVGSRARNKQKLEMESGCKIVVPKREELEDAVYLRARQKQQIYSCKALIELLCEKEEAKLEYTHFISVPLAHDDKFRQLVDQFREDVVLQRFTGIDASIFMPSRRMHFTLCMLKLHSHAQVEEMKEALNDLSARLSATSDYGRPVAAHMRGLHIMTDDPTSVGVVYTTDRSSALQNRLNALADNMFELFQARNLVSSQSLNSQRVLSSDGQHAEVKLHATLMNTKYARSRFEERSSERETFDASVLMERFGQTLWLKSMSVDASSKEAGGFPTARMKFRPCIDIHAGQVKQIVGGTLKEDSDSLITNFEANQPSSYFSELYRKDGLGGGHAIMLGANAENRATALEAVKAYPGGLQVGGGINTENALEFLEAGASHVIVTSFVFHDGKMNQERLAAMVDLVGKSRLVLDLSCRRAAGEGRPVYKVVTDRWQKWTDLEVNEETLKELAQHCDEFLVHAVDVEGKMSGIEEPLVEVLATSPIPVTYAGGIRSLEDMERIRTLGSGRVDATIGSALDIFGGKLLYDDVVKWHYKEQESDPRESAK</sequence>
<dbReference type="EMBL" id="CAMXCT010006714">
    <property type="protein sequence ID" value="CAI4018793.1"/>
    <property type="molecule type" value="Genomic_DNA"/>
</dbReference>
<comment type="pathway">
    <text evidence="1">Amino-acid biosynthesis; L-histidine biosynthesis; L-histidine from 5-phospho-alpha-D-ribose 1-diphosphate: step 4/9.</text>
</comment>
<dbReference type="Gene3D" id="1.25.40.120">
    <property type="entry name" value="Protein prenylyltransferase"/>
    <property type="match status" value="1"/>
</dbReference>
<dbReference type="InterPro" id="IPR011858">
    <property type="entry name" value="His6/HISN3"/>
</dbReference>
<evidence type="ECO:0000256" key="5">
    <source>
        <dbReference type="ARBA" id="ARBA00023102"/>
    </source>
</evidence>
<proteinExistence type="inferred from homology"/>
<evidence type="ECO:0000313" key="12">
    <source>
        <dbReference type="Proteomes" id="UP001152797"/>
    </source>
</evidence>
<dbReference type="SMART" id="SM00322">
    <property type="entry name" value="KH"/>
    <property type="match status" value="1"/>
</dbReference>
<evidence type="ECO:0000256" key="6">
    <source>
        <dbReference type="ARBA" id="ARBA00023235"/>
    </source>
</evidence>
<gene>
    <name evidence="10" type="ORF">C1SCF055_LOCUS43333</name>
</gene>
<keyword evidence="5 8" id="KW-0368">Histidine biosynthesis</keyword>
<dbReference type="EC" id="5.3.1.16" evidence="3"/>
<evidence type="ECO:0000256" key="1">
    <source>
        <dbReference type="ARBA" id="ARBA00005133"/>
    </source>
</evidence>
<dbReference type="Gene3D" id="3.20.20.70">
    <property type="entry name" value="Aldolase class I"/>
    <property type="match status" value="1"/>
</dbReference>
<dbReference type="Gene3D" id="3.30.1370.10">
    <property type="entry name" value="K Homology domain, type 1"/>
    <property type="match status" value="1"/>
</dbReference>
<evidence type="ECO:0000256" key="2">
    <source>
        <dbReference type="ARBA" id="ARBA00009667"/>
    </source>
</evidence>
<dbReference type="InterPro" id="IPR011060">
    <property type="entry name" value="RibuloseP-bd_barrel"/>
</dbReference>
<dbReference type="OrthoDB" id="446074at2759"/>
<dbReference type="GO" id="GO:0008318">
    <property type="term" value="F:protein prenyltransferase activity"/>
    <property type="evidence" value="ECO:0007669"/>
    <property type="project" value="InterPro"/>
</dbReference>
<protein>
    <recommendedName>
        <fullName evidence="3">1-(5-phosphoribosyl)-5-[(5-phosphoribosylamino)methylideneamino]imidazole-4-carboxamideisomerase</fullName>
        <ecNumber evidence="3">5.3.1.16</ecNumber>
    </recommendedName>
</protein>